<dbReference type="Ensembl" id="ENSABRT00000031466.1">
    <property type="protein sequence ID" value="ENSABRP00000022386.1"/>
    <property type="gene ID" value="ENSABRG00000018968.1"/>
</dbReference>
<organism evidence="1 2">
    <name type="scientific">Anser brachyrhynchus</name>
    <name type="common">Pink-footed goose</name>
    <dbReference type="NCBI Taxonomy" id="132585"/>
    <lineage>
        <taxon>Eukaryota</taxon>
        <taxon>Metazoa</taxon>
        <taxon>Chordata</taxon>
        <taxon>Craniata</taxon>
        <taxon>Vertebrata</taxon>
        <taxon>Euteleostomi</taxon>
        <taxon>Archelosauria</taxon>
        <taxon>Archosauria</taxon>
        <taxon>Dinosauria</taxon>
        <taxon>Saurischia</taxon>
        <taxon>Theropoda</taxon>
        <taxon>Coelurosauria</taxon>
        <taxon>Aves</taxon>
        <taxon>Neognathae</taxon>
        <taxon>Galloanserae</taxon>
        <taxon>Anseriformes</taxon>
        <taxon>Anatidae</taxon>
        <taxon>Anserinae</taxon>
        <taxon>Anser</taxon>
    </lineage>
</organism>
<reference evidence="1" key="1">
    <citation type="submission" date="2025-08" db="UniProtKB">
        <authorList>
            <consortium name="Ensembl"/>
        </authorList>
    </citation>
    <scope>IDENTIFICATION</scope>
</reference>
<dbReference type="Proteomes" id="UP000694426">
    <property type="component" value="Unplaced"/>
</dbReference>
<evidence type="ECO:0000313" key="1">
    <source>
        <dbReference type="Ensembl" id="ENSABRP00000022386.1"/>
    </source>
</evidence>
<protein>
    <submittedName>
        <fullName evidence="1">Uncharacterized protein</fullName>
    </submittedName>
</protein>
<accession>A0A8B9CNK2</accession>
<evidence type="ECO:0000313" key="2">
    <source>
        <dbReference type="Proteomes" id="UP000694426"/>
    </source>
</evidence>
<sequence>MITERSKHLIGIRIGLVLSCGSNAFGQLEVPQISGPCLTPQKIEVKI</sequence>
<dbReference type="AlphaFoldDB" id="A0A8B9CNK2"/>
<proteinExistence type="predicted"/>
<name>A0A8B9CNK2_9AVES</name>
<keyword evidence="2" id="KW-1185">Reference proteome</keyword>
<reference evidence="1" key="2">
    <citation type="submission" date="2025-09" db="UniProtKB">
        <authorList>
            <consortium name="Ensembl"/>
        </authorList>
    </citation>
    <scope>IDENTIFICATION</scope>
</reference>
<dbReference type="GeneTree" id="ENSGT00960000189946"/>